<dbReference type="Proteomes" id="UP001256827">
    <property type="component" value="Chromosome"/>
</dbReference>
<evidence type="ECO:0000256" key="2">
    <source>
        <dbReference type="SAM" id="Phobius"/>
    </source>
</evidence>
<reference evidence="3 4" key="1">
    <citation type="submission" date="2023-09" db="EMBL/GenBank/DDBJ databases">
        <title>Complete Genome and Methylome dissection of Bacillus brevis NEB573 original source of BbsI restriction endonuclease.</title>
        <authorList>
            <person name="Fomenkov A."/>
            <person name="Roberts R.D."/>
        </authorList>
    </citation>
    <scope>NUCLEOTIDE SEQUENCE [LARGE SCALE GENOMIC DNA]</scope>
    <source>
        <strain evidence="3 4">NEB573</strain>
    </source>
</reference>
<name>A0ABY9SYT7_BREBE</name>
<dbReference type="EMBL" id="CP134050">
    <property type="protein sequence ID" value="WNC13005.1"/>
    <property type="molecule type" value="Genomic_DNA"/>
</dbReference>
<evidence type="ECO:0008006" key="5">
    <source>
        <dbReference type="Google" id="ProtNLM"/>
    </source>
</evidence>
<keyword evidence="2" id="KW-0472">Membrane</keyword>
<evidence type="ECO:0000313" key="3">
    <source>
        <dbReference type="EMBL" id="WNC13005.1"/>
    </source>
</evidence>
<evidence type="ECO:0000256" key="1">
    <source>
        <dbReference type="SAM" id="MobiDB-lite"/>
    </source>
</evidence>
<proteinExistence type="predicted"/>
<feature type="region of interest" description="Disordered" evidence="1">
    <location>
        <begin position="264"/>
        <end position="285"/>
    </location>
</feature>
<evidence type="ECO:0000313" key="4">
    <source>
        <dbReference type="Proteomes" id="UP001256827"/>
    </source>
</evidence>
<dbReference type="RefSeq" id="WP_310764520.1">
    <property type="nucleotide sequence ID" value="NZ_CP134050.1"/>
</dbReference>
<feature type="transmembrane region" description="Helical" evidence="2">
    <location>
        <begin position="64"/>
        <end position="84"/>
    </location>
</feature>
<feature type="compositionally biased region" description="Polar residues" evidence="1">
    <location>
        <begin position="265"/>
        <end position="274"/>
    </location>
</feature>
<protein>
    <recommendedName>
        <fullName evidence="5">DUF4367 domain-containing protein</fullName>
    </recommendedName>
</protein>
<accession>A0ABY9SYT7</accession>
<organism evidence="3 4">
    <name type="scientific">Brevibacillus brevis</name>
    <name type="common">Bacillus brevis</name>
    <dbReference type="NCBI Taxonomy" id="1393"/>
    <lineage>
        <taxon>Bacteria</taxon>
        <taxon>Bacillati</taxon>
        <taxon>Bacillota</taxon>
        <taxon>Bacilli</taxon>
        <taxon>Bacillales</taxon>
        <taxon>Paenibacillaceae</taxon>
        <taxon>Brevibacillus</taxon>
    </lineage>
</organism>
<keyword evidence="2" id="KW-1133">Transmembrane helix</keyword>
<gene>
    <name evidence="3" type="ORF">RGB73_20065</name>
</gene>
<sequence length="285" mass="31195">MSEKQDPKAYGKVAELLERMEIDNTLAKERIFKRLVNKIETGSIQPQNTKKDGIEKMNRKWKTATAAAAVVILIGGALSTTSYAQEMIQSILARFQVGNMEIVQYDKEVPVSETNIVSAGEKSGAQSAVRELPAVPQLTLQEARAATGMNFPAPTWVADFAYVNTVIHGKTMVEAQYRQGEKTVNFLISQGGENGIGTTDPVKTEMIEGKKVYFANGIVIWEEEGFTVELYAREDFDKATLGKIISSFAVGKALTQEEIDKAQTKWDSLTQTQKAGPAPAPAEGK</sequence>
<keyword evidence="2" id="KW-0812">Transmembrane</keyword>
<keyword evidence="4" id="KW-1185">Reference proteome</keyword>